<proteinExistence type="predicted"/>
<name>A0A1I5GX36_PSUAM</name>
<dbReference type="RefSeq" id="WP_093354596.1">
    <property type="nucleotide sequence ID" value="NZ_FOUY01000052.1"/>
</dbReference>
<dbReference type="EMBL" id="FOUY01000052">
    <property type="protein sequence ID" value="SFO40624.1"/>
    <property type="molecule type" value="Genomic_DNA"/>
</dbReference>
<evidence type="ECO:0000313" key="3">
    <source>
        <dbReference type="Proteomes" id="UP000199614"/>
    </source>
</evidence>
<dbReference type="AlphaFoldDB" id="A0A1I5GX36"/>
<evidence type="ECO:0000256" key="1">
    <source>
        <dbReference type="SAM" id="MobiDB-lite"/>
    </source>
</evidence>
<feature type="region of interest" description="Disordered" evidence="1">
    <location>
        <begin position="1"/>
        <end position="25"/>
    </location>
</feature>
<evidence type="ECO:0000313" key="2">
    <source>
        <dbReference type="EMBL" id="SFO40624.1"/>
    </source>
</evidence>
<accession>A0A1I5GX36</accession>
<dbReference type="STRING" id="260086.SAMN05216207_105227"/>
<feature type="compositionally biased region" description="Pro residues" evidence="1">
    <location>
        <begin position="9"/>
        <end position="25"/>
    </location>
</feature>
<organism evidence="2 3">
    <name type="scientific">Pseudonocardia ammonioxydans</name>
    <dbReference type="NCBI Taxonomy" id="260086"/>
    <lineage>
        <taxon>Bacteria</taxon>
        <taxon>Bacillati</taxon>
        <taxon>Actinomycetota</taxon>
        <taxon>Actinomycetes</taxon>
        <taxon>Pseudonocardiales</taxon>
        <taxon>Pseudonocardiaceae</taxon>
        <taxon>Pseudonocardia</taxon>
    </lineage>
</organism>
<sequence length="253" mass="27246">MGFLARRTPAPPAPTGPAAGPPAAVPPARIKWQHNDAIGWERLPAPARGALARAGWAVTAPIAAYTYYAPTTRRDPAGRYWRDTDAWWIDRDTLLVVRAREALTQIGTGSDGRPRLRRRRRGGGTVQLTTHQLTGPAPTGQRWSRPPQGSAAGGAGPEHRLTDAAVEVLPRAIQDEIGHPTGQGAIRHYPPHGGYHEQVFAYRRISPTELVVVSATREAGAYPDPDTAIAAADWHVTTYRPHVGAPSESALAM</sequence>
<dbReference type="Proteomes" id="UP000199614">
    <property type="component" value="Unassembled WGS sequence"/>
</dbReference>
<keyword evidence="3" id="KW-1185">Reference proteome</keyword>
<reference evidence="2 3" key="1">
    <citation type="submission" date="2016-10" db="EMBL/GenBank/DDBJ databases">
        <authorList>
            <person name="de Groot N.N."/>
        </authorList>
    </citation>
    <scope>NUCLEOTIDE SEQUENCE [LARGE SCALE GENOMIC DNA]</scope>
    <source>
        <strain evidence="2 3">CGMCC 4.1877</strain>
    </source>
</reference>
<feature type="region of interest" description="Disordered" evidence="1">
    <location>
        <begin position="108"/>
        <end position="158"/>
    </location>
</feature>
<dbReference type="OrthoDB" id="3576544at2"/>
<gene>
    <name evidence="2" type="ORF">SAMN05216207_105227</name>
</gene>
<protein>
    <submittedName>
        <fullName evidence="2">Uncharacterized protein</fullName>
    </submittedName>
</protein>